<accession>A0A562QQY3</accession>
<dbReference type="AlphaFoldDB" id="A0A562QQY3"/>
<name>A0A562QQY3_9BACI</name>
<proteinExistence type="predicted"/>
<reference evidence="1 2" key="1">
    <citation type="journal article" date="2015" name="Stand. Genomic Sci.">
        <title>Genomic Encyclopedia of Bacterial and Archaeal Type Strains, Phase III: the genomes of soil and plant-associated and newly described type strains.</title>
        <authorList>
            <person name="Whitman W.B."/>
            <person name="Woyke T."/>
            <person name="Klenk H.P."/>
            <person name="Zhou Y."/>
            <person name="Lilburn T.G."/>
            <person name="Beck B.J."/>
            <person name="De Vos P."/>
            <person name="Vandamme P."/>
            <person name="Eisen J.A."/>
            <person name="Garrity G."/>
            <person name="Hugenholtz P."/>
            <person name="Kyrpides N.C."/>
        </authorList>
    </citation>
    <scope>NUCLEOTIDE SEQUENCE [LARGE SCALE GENOMIC DNA]</scope>
    <source>
        <strain evidence="1 2">CGMCC 1.10116</strain>
    </source>
</reference>
<keyword evidence="2" id="KW-1185">Reference proteome</keyword>
<dbReference type="RefSeq" id="WP_144449237.1">
    <property type="nucleotide sequence ID" value="NZ_VLKZ01000002.1"/>
</dbReference>
<dbReference type="Proteomes" id="UP000315711">
    <property type="component" value="Unassembled WGS sequence"/>
</dbReference>
<dbReference type="Pfam" id="PF25846">
    <property type="entry name" value="YmzB"/>
    <property type="match status" value="1"/>
</dbReference>
<sequence>MNQMVERFSEWLEAQKGKKLFIKKGEHSTGMENISDLDTISISLESISLRQSKQSSLDDYLPHQELILHGNGEIHGNEKDSPLPNQSFEIPLDETFRFSTEGNAVNVHTEKAVYHLSPH</sequence>
<protein>
    <submittedName>
        <fullName evidence="1">Uncharacterized protein</fullName>
    </submittedName>
</protein>
<dbReference type="OrthoDB" id="2613420at2"/>
<evidence type="ECO:0000313" key="2">
    <source>
        <dbReference type="Proteomes" id="UP000315711"/>
    </source>
</evidence>
<dbReference type="EMBL" id="VLKZ01000002">
    <property type="protein sequence ID" value="TWI59159.1"/>
    <property type="molecule type" value="Genomic_DNA"/>
</dbReference>
<dbReference type="InterPro" id="IPR058926">
    <property type="entry name" value="YmzB-like"/>
</dbReference>
<comment type="caution">
    <text evidence="1">The sequence shown here is derived from an EMBL/GenBank/DDBJ whole genome shotgun (WGS) entry which is preliminary data.</text>
</comment>
<evidence type="ECO:0000313" key="1">
    <source>
        <dbReference type="EMBL" id="TWI59159.1"/>
    </source>
</evidence>
<gene>
    <name evidence="1" type="ORF">IQ10_00871</name>
</gene>
<organism evidence="1 2">
    <name type="scientific">Halalkalibacter nanhaiisediminis</name>
    <dbReference type="NCBI Taxonomy" id="688079"/>
    <lineage>
        <taxon>Bacteria</taxon>
        <taxon>Bacillati</taxon>
        <taxon>Bacillota</taxon>
        <taxon>Bacilli</taxon>
        <taxon>Bacillales</taxon>
        <taxon>Bacillaceae</taxon>
        <taxon>Halalkalibacter</taxon>
    </lineage>
</organism>